<feature type="domain" description="HIT" evidence="4">
    <location>
        <begin position="6"/>
        <end position="111"/>
    </location>
</feature>
<evidence type="ECO:0000256" key="3">
    <source>
        <dbReference type="PROSITE-ProRule" id="PRU00464"/>
    </source>
</evidence>
<evidence type="ECO:0000256" key="2">
    <source>
        <dbReference type="PIRSR" id="PIRSR601310-3"/>
    </source>
</evidence>
<dbReference type="Proteomes" id="UP000184226">
    <property type="component" value="Unassembled WGS sequence"/>
</dbReference>
<reference evidence="6 7" key="1">
    <citation type="submission" date="2016-11" db="EMBL/GenBank/DDBJ databases">
        <authorList>
            <person name="Jaros S."/>
            <person name="Januszkiewicz K."/>
            <person name="Wedrychowicz H."/>
        </authorList>
    </citation>
    <scope>NUCLEOTIDE SEQUENCE [LARGE SCALE GENOMIC DNA]</scope>
    <source>
        <strain evidence="6 7">CGMCC 1.10190</strain>
    </source>
</reference>
<evidence type="ECO:0000313" key="7">
    <source>
        <dbReference type="Proteomes" id="UP000184226"/>
    </source>
</evidence>
<dbReference type="EMBL" id="FQXE01000008">
    <property type="protein sequence ID" value="SHI06318.1"/>
    <property type="molecule type" value="Genomic_DNA"/>
</dbReference>
<evidence type="ECO:0000259" key="4">
    <source>
        <dbReference type="PROSITE" id="PS51084"/>
    </source>
</evidence>
<feature type="active site" description="Tele-AMP-histidine intermediate" evidence="1">
    <location>
        <position position="98"/>
    </location>
</feature>
<gene>
    <name evidence="5" type="ORF">SAMN04488135_10825</name>
    <name evidence="6" type="ORF">SAMN04488135_12325</name>
</gene>
<dbReference type="PROSITE" id="PS00892">
    <property type="entry name" value="HIT_1"/>
    <property type="match status" value="1"/>
</dbReference>
<dbReference type="PROSITE" id="PS51084">
    <property type="entry name" value="HIT_2"/>
    <property type="match status" value="1"/>
</dbReference>
<proteinExistence type="predicted"/>
<dbReference type="AlphaFoldDB" id="A0A1M6AU42"/>
<dbReference type="PANTHER" id="PTHR42997:SF1">
    <property type="entry name" value="AP-4-A PHOSPHORYLASE"/>
    <property type="match status" value="1"/>
</dbReference>
<evidence type="ECO:0000256" key="1">
    <source>
        <dbReference type="PIRSR" id="PIRSR601310-1"/>
    </source>
</evidence>
<sequence length="126" mass="13856">MKTTTSTCPFCSANDDVLLKNSHAYVRRDINPVTPGHLLVIPFRHVASYFDTTDQERMALLQLLTASKAWLVQNHAPAGYNIGINVGEVAGQTIPHVHIHLIPRYVGDVDNPRGGVRGVIPAKQSY</sequence>
<evidence type="ECO:0000313" key="5">
    <source>
        <dbReference type="EMBL" id="SHI06318.1"/>
    </source>
</evidence>
<dbReference type="InterPro" id="IPR019808">
    <property type="entry name" value="Histidine_triad_CS"/>
</dbReference>
<dbReference type="InterPro" id="IPR001310">
    <property type="entry name" value="Histidine_triad_HIT"/>
</dbReference>
<dbReference type="PANTHER" id="PTHR42997">
    <property type="entry name" value="HIT FAMILY HYDROLASE"/>
    <property type="match status" value="1"/>
</dbReference>
<dbReference type="RefSeq" id="WP_073104222.1">
    <property type="nucleotide sequence ID" value="NZ_FQXE01000008.1"/>
</dbReference>
<dbReference type="SUPFAM" id="SSF54197">
    <property type="entry name" value="HIT-like"/>
    <property type="match status" value="1"/>
</dbReference>
<dbReference type="Pfam" id="PF01230">
    <property type="entry name" value="HIT"/>
    <property type="match status" value="1"/>
</dbReference>
<dbReference type="OrthoDB" id="9784774at2"/>
<dbReference type="Gene3D" id="3.30.428.10">
    <property type="entry name" value="HIT-like"/>
    <property type="match status" value="1"/>
</dbReference>
<dbReference type="InterPro" id="IPR011146">
    <property type="entry name" value="HIT-like"/>
</dbReference>
<dbReference type="InterPro" id="IPR036265">
    <property type="entry name" value="HIT-like_sf"/>
</dbReference>
<name>A0A1M6AU42_9BURK</name>
<organism evidence="6 7">
    <name type="scientific">Pollutimonas bauzanensis</name>
    <dbReference type="NCBI Taxonomy" id="658167"/>
    <lineage>
        <taxon>Bacteria</taxon>
        <taxon>Pseudomonadati</taxon>
        <taxon>Pseudomonadota</taxon>
        <taxon>Betaproteobacteria</taxon>
        <taxon>Burkholderiales</taxon>
        <taxon>Alcaligenaceae</taxon>
        <taxon>Pollutimonas</taxon>
    </lineage>
</organism>
<feature type="short sequence motif" description="Histidine triad motif" evidence="2 3">
    <location>
        <begin position="96"/>
        <end position="100"/>
    </location>
</feature>
<evidence type="ECO:0000313" key="6">
    <source>
        <dbReference type="EMBL" id="SHI40044.1"/>
    </source>
</evidence>
<protein>
    <submittedName>
        <fullName evidence="6">Diadenosine tetraphosphate (Ap4A) hydrolase</fullName>
    </submittedName>
</protein>
<keyword evidence="6" id="KW-0378">Hydrolase</keyword>
<accession>A0A1M6AU42</accession>
<dbReference type="STRING" id="658167.SAMN04488135_10825"/>
<keyword evidence="7" id="KW-1185">Reference proteome</keyword>
<dbReference type="PRINTS" id="PR00332">
    <property type="entry name" value="HISTRIAD"/>
</dbReference>
<dbReference type="GO" id="GO:0016787">
    <property type="term" value="F:hydrolase activity"/>
    <property type="evidence" value="ECO:0007669"/>
    <property type="project" value="UniProtKB-KW"/>
</dbReference>
<dbReference type="InterPro" id="IPR052908">
    <property type="entry name" value="AP-4-A_phosphorylase"/>
</dbReference>
<dbReference type="EMBL" id="FQXE01000023">
    <property type="protein sequence ID" value="SHI40044.1"/>
    <property type="molecule type" value="Genomic_DNA"/>
</dbReference>